<sequence length="259" mass="29650">MKSRENIADILCIGCQKGSTSWLHSVLNCHPSTYAFPDSEPVTSTDKEAHYWDWNAQRGADWYRQLLTPQDPAQLSMDFTPEYACLTEAQIDDCKALNPGAKVFYILRDPLARAVSALRMHMLWHLGKDHSEPLKLGPQFEAFAQEARLEEHGDYLRNVTAWRARYPDLILLNYEDFHTDRAASIGAVFAQLGLDADEMDAPQRQLFNGLMTGRVWVSEKFEIDRAVLMFLQGLTWQYRQAAEDALGMRFTEGDRMLGR</sequence>
<protein>
    <recommendedName>
        <fullName evidence="3">Sulfotransferase domain-containing protein</fullName>
    </recommendedName>
</protein>
<comment type="caution">
    <text evidence="4">The sequence shown here is derived from an EMBL/GenBank/DDBJ whole genome shotgun (WGS) entry which is preliminary data.</text>
</comment>
<accession>A0A2T8HTN3</accession>
<evidence type="ECO:0000256" key="1">
    <source>
        <dbReference type="ARBA" id="ARBA00022679"/>
    </source>
</evidence>
<dbReference type="EMBL" id="QDKM01000004">
    <property type="protein sequence ID" value="PVH28778.1"/>
    <property type="molecule type" value="Genomic_DNA"/>
</dbReference>
<dbReference type="PANTHER" id="PTHR10605">
    <property type="entry name" value="HEPARAN SULFATE SULFOTRANSFERASE"/>
    <property type="match status" value="1"/>
</dbReference>
<evidence type="ECO:0000259" key="3">
    <source>
        <dbReference type="Pfam" id="PF00685"/>
    </source>
</evidence>
<evidence type="ECO:0000313" key="4">
    <source>
        <dbReference type="EMBL" id="PVH28778.1"/>
    </source>
</evidence>
<organism evidence="4 5">
    <name type="scientific">Pararhodobacter oceanensis</name>
    <dbReference type="NCBI Taxonomy" id="2172121"/>
    <lineage>
        <taxon>Bacteria</taxon>
        <taxon>Pseudomonadati</taxon>
        <taxon>Pseudomonadota</taxon>
        <taxon>Alphaproteobacteria</taxon>
        <taxon>Rhodobacterales</taxon>
        <taxon>Paracoccaceae</taxon>
        <taxon>Pararhodobacter</taxon>
    </lineage>
</organism>
<dbReference type="Gene3D" id="3.40.50.300">
    <property type="entry name" value="P-loop containing nucleotide triphosphate hydrolases"/>
    <property type="match status" value="1"/>
</dbReference>
<feature type="domain" description="Sulfotransferase" evidence="3">
    <location>
        <begin position="9"/>
        <end position="198"/>
    </location>
</feature>
<evidence type="ECO:0000313" key="5">
    <source>
        <dbReference type="Proteomes" id="UP000245911"/>
    </source>
</evidence>
<dbReference type="Pfam" id="PF00685">
    <property type="entry name" value="Sulfotransfer_1"/>
    <property type="match status" value="1"/>
</dbReference>
<dbReference type="AlphaFoldDB" id="A0A2T8HTN3"/>
<dbReference type="InterPro" id="IPR037359">
    <property type="entry name" value="NST/OST"/>
</dbReference>
<dbReference type="Proteomes" id="UP000245911">
    <property type="component" value="Unassembled WGS sequence"/>
</dbReference>
<dbReference type="PANTHER" id="PTHR10605:SF56">
    <property type="entry name" value="BIFUNCTIONAL HEPARAN SULFATE N-DEACETYLASE_N-SULFOTRANSFERASE"/>
    <property type="match status" value="1"/>
</dbReference>
<name>A0A2T8HTN3_9RHOB</name>
<dbReference type="OrthoDB" id="981508at2"/>
<keyword evidence="1" id="KW-0808">Transferase</keyword>
<dbReference type="InterPro" id="IPR000863">
    <property type="entry name" value="Sulfotransferase_dom"/>
</dbReference>
<keyword evidence="2" id="KW-0325">Glycoprotein</keyword>
<evidence type="ECO:0000256" key="2">
    <source>
        <dbReference type="ARBA" id="ARBA00023180"/>
    </source>
</evidence>
<gene>
    <name evidence="4" type="ORF">DDE20_11425</name>
</gene>
<reference evidence="4 5" key="1">
    <citation type="submission" date="2018-04" db="EMBL/GenBank/DDBJ databases">
        <title>Pararhodobacter oceanense sp. nov., isolated from marine intertidal sediment.</title>
        <authorList>
            <person name="Wang X.-L."/>
            <person name="Du Z.-J."/>
        </authorList>
    </citation>
    <scope>NUCLEOTIDE SEQUENCE [LARGE SCALE GENOMIC DNA]</scope>
    <source>
        <strain evidence="4 5">AM505</strain>
    </source>
</reference>
<proteinExistence type="predicted"/>
<dbReference type="GO" id="GO:0008146">
    <property type="term" value="F:sulfotransferase activity"/>
    <property type="evidence" value="ECO:0007669"/>
    <property type="project" value="InterPro"/>
</dbReference>
<dbReference type="RefSeq" id="WP_116558620.1">
    <property type="nucleotide sequence ID" value="NZ_QDKM01000004.1"/>
</dbReference>
<keyword evidence="5" id="KW-1185">Reference proteome</keyword>
<dbReference type="InterPro" id="IPR027417">
    <property type="entry name" value="P-loop_NTPase"/>
</dbReference>
<dbReference type="SUPFAM" id="SSF52540">
    <property type="entry name" value="P-loop containing nucleoside triphosphate hydrolases"/>
    <property type="match status" value="1"/>
</dbReference>